<dbReference type="SUPFAM" id="SSF53822">
    <property type="entry name" value="Periplasmic binding protein-like I"/>
    <property type="match status" value="1"/>
</dbReference>
<dbReference type="InterPro" id="IPR025997">
    <property type="entry name" value="SBP_2_dom"/>
</dbReference>
<reference evidence="5 6" key="1">
    <citation type="submission" date="2014-06" db="EMBL/GenBank/DDBJ databases">
        <title>Draft genome sequence of Paenibacillus sp. MSt1.</title>
        <authorList>
            <person name="Aw Y.K."/>
            <person name="Ong K.S."/>
            <person name="Gan H.M."/>
            <person name="Lee S.M."/>
        </authorList>
    </citation>
    <scope>NUCLEOTIDE SEQUENCE [LARGE SCALE GENOMIC DNA]</scope>
    <source>
        <strain evidence="5 6">MSt1</strain>
    </source>
</reference>
<organism evidence="5 6">
    <name type="scientific">Paenibacillus tyrfis</name>
    <dbReference type="NCBI Taxonomy" id="1501230"/>
    <lineage>
        <taxon>Bacteria</taxon>
        <taxon>Bacillati</taxon>
        <taxon>Bacillota</taxon>
        <taxon>Bacilli</taxon>
        <taxon>Bacillales</taxon>
        <taxon>Paenibacillaceae</taxon>
        <taxon>Paenibacillus</taxon>
    </lineage>
</organism>
<evidence type="ECO:0000256" key="1">
    <source>
        <dbReference type="ARBA" id="ARBA00004196"/>
    </source>
</evidence>
<dbReference type="CDD" id="cd20006">
    <property type="entry name" value="PBP1_ABC_sugar_binding-like"/>
    <property type="match status" value="1"/>
</dbReference>
<dbReference type="OrthoDB" id="6196975at2"/>
<evidence type="ECO:0000313" key="5">
    <source>
        <dbReference type="EMBL" id="KEQ23594.1"/>
    </source>
</evidence>
<dbReference type="GO" id="GO:0030313">
    <property type="term" value="C:cell envelope"/>
    <property type="evidence" value="ECO:0007669"/>
    <property type="project" value="UniProtKB-SubCell"/>
</dbReference>
<gene>
    <name evidence="5" type="ORF">ET33_15845</name>
</gene>
<evidence type="ECO:0000256" key="3">
    <source>
        <dbReference type="ARBA" id="ARBA00022729"/>
    </source>
</evidence>
<proteinExistence type="inferred from homology"/>
<accession>A0A081NYS1</accession>
<evidence type="ECO:0000256" key="2">
    <source>
        <dbReference type="ARBA" id="ARBA00007639"/>
    </source>
</evidence>
<sequence length="328" mass="35260">MQTHKKIVWMLVPLLALGTYTAILLQSVRTESGKDKSIIVIMKSNDIRTEFWQTVRAGAKTAAKEFQAKADIRGPLQETDVHEQIGLVEQAIAEKPQAIVLAPADNDLLVPVAEKVRQAGIKLVVIDSPLDGNPGDSFIASNNLDAGRKAGRALASMTNGRPAVAVLSDKGGSPTATDRETGIREALATDPPAVVVGTRYAANQEELAYQATKLLLADHPEINGMICLNETATLGAAKAIKELNKSASVKLVGFGASIYEIKLLEEGTLHATLVQKPFNIGYLGVKAAVELIDGTKANPRDNIDSTVVTKENMYDPENQKLLFPFVER</sequence>
<dbReference type="PANTHER" id="PTHR46847:SF1">
    <property type="entry name" value="D-ALLOSE-BINDING PERIPLASMIC PROTEIN-RELATED"/>
    <property type="match status" value="1"/>
</dbReference>
<keyword evidence="3" id="KW-0732">Signal</keyword>
<dbReference type="eggNOG" id="COG1879">
    <property type="taxonomic scope" value="Bacteria"/>
</dbReference>
<keyword evidence="6" id="KW-1185">Reference proteome</keyword>
<dbReference type="EMBL" id="JNVM01000021">
    <property type="protein sequence ID" value="KEQ23594.1"/>
    <property type="molecule type" value="Genomic_DNA"/>
</dbReference>
<comment type="subcellular location">
    <subcellularLocation>
        <location evidence="1">Cell envelope</location>
    </subcellularLocation>
</comment>
<feature type="domain" description="Periplasmic binding protein" evidence="4">
    <location>
        <begin position="39"/>
        <end position="296"/>
    </location>
</feature>
<dbReference type="InterPro" id="IPR028082">
    <property type="entry name" value="Peripla_BP_I"/>
</dbReference>
<dbReference type="Gene3D" id="3.40.50.2300">
    <property type="match status" value="2"/>
</dbReference>
<dbReference type="AlphaFoldDB" id="A0A081NYS1"/>
<dbReference type="PANTHER" id="PTHR46847">
    <property type="entry name" value="D-ALLOSE-BINDING PERIPLASMIC PROTEIN-RELATED"/>
    <property type="match status" value="1"/>
</dbReference>
<comment type="similarity">
    <text evidence="2">Belongs to the bacterial solute-binding protein 2 family.</text>
</comment>
<name>A0A081NYS1_9BACL</name>
<evidence type="ECO:0000313" key="6">
    <source>
        <dbReference type="Proteomes" id="UP000028123"/>
    </source>
</evidence>
<dbReference type="Proteomes" id="UP000028123">
    <property type="component" value="Unassembled WGS sequence"/>
</dbReference>
<dbReference type="RefSeq" id="WP_036688215.1">
    <property type="nucleotide sequence ID" value="NZ_JNVM01000021.1"/>
</dbReference>
<dbReference type="GO" id="GO:0030246">
    <property type="term" value="F:carbohydrate binding"/>
    <property type="evidence" value="ECO:0007669"/>
    <property type="project" value="UniProtKB-ARBA"/>
</dbReference>
<protein>
    <recommendedName>
        <fullName evidence="4">Periplasmic binding protein domain-containing protein</fullName>
    </recommendedName>
</protein>
<dbReference type="Pfam" id="PF13407">
    <property type="entry name" value="Peripla_BP_4"/>
    <property type="match status" value="1"/>
</dbReference>
<evidence type="ECO:0000259" key="4">
    <source>
        <dbReference type="Pfam" id="PF13407"/>
    </source>
</evidence>
<comment type="caution">
    <text evidence="5">The sequence shown here is derived from an EMBL/GenBank/DDBJ whole genome shotgun (WGS) entry which is preliminary data.</text>
</comment>